<organism evidence="2 3">
    <name type="scientific">Prorocentrum cordatum</name>
    <dbReference type="NCBI Taxonomy" id="2364126"/>
    <lineage>
        <taxon>Eukaryota</taxon>
        <taxon>Sar</taxon>
        <taxon>Alveolata</taxon>
        <taxon>Dinophyceae</taxon>
        <taxon>Prorocentrales</taxon>
        <taxon>Prorocentraceae</taxon>
        <taxon>Prorocentrum</taxon>
    </lineage>
</organism>
<protein>
    <recommendedName>
        <fullName evidence="1">Protein kinase domain-containing protein</fullName>
    </recommendedName>
</protein>
<feature type="non-terminal residue" evidence="2">
    <location>
        <position position="603"/>
    </location>
</feature>
<accession>A0ABN9W453</accession>
<feature type="domain" description="Protein kinase" evidence="1">
    <location>
        <begin position="447"/>
        <end position="603"/>
    </location>
</feature>
<dbReference type="InterPro" id="IPR011009">
    <property type="entry name" value="Kinase-like_dom_sf"/>
</dbReference>
<sequence>ELLDHCMVDVAMGWNSLAEQSPSLAAAGKLSLRFTLRSDHGEEDLVRCLPLGQWPMPPTTQTLLSGLYTLRTSDKVAELCVGAAGWWRARERVPVEACVEPGPPELRALGPGALCRQAGRAVLLKEPGDDGDVVSLRARVHPEGWVSLAQWFPSAGGDSQFSSAFWEPLSAELGHSGWNHFMQEPEARHLDVLRRHAADACARFEREQAELRELAQSWAKTASEAVDDDEQGLVRAAGLDAPGSRAEIRAAAVASRDKARDQAIFCLQHYVQAASESLVLPPKEEQRPERASCSREWQAREAERRLREMQPPRGFGEWAACDAGAVLRRVAKARDASKEASAEAIVAECKLRVARNMERRAEEIAALELAWRGKRKTAQSKDKVFQDEISRLSRLSAHLPELLPDLLSRANDYVKKELLALGPLDQSRFLEIFAMERSLAHYDAELDRMEKLSGSGARHAVHGTTHDGKRCVLKVFDLKDKANLAGFVKEVVLHRRLNPGGPPRRAGQRPGPAEPAPRLVVPLRQAFLDLSPERGAIGILHFDRYLCDLDEWGRDHARKEEDPPGAVRLMSFKMVQSVGYIHSLGIVHGDLKPSNWLFDEENK</sequence>
<gene>
    <name evidence="2" type="ORF">PCOR1329_LOCUS63837</name>
</gene>
<keyword evidence="3" id="KW-1185">Reference proteome</keyword>
<evidence type="ECO:0000313" key="2">
    <source>
        <dbReference type="EMBL" id="CAK0880810.1"/>
    </source>
</evidence>
<dbReference type="Proteomes" id="UP001189429">
    <property type="component" value="Unassembled WGS sequence"/>
</dbReference>
<dbReference type="PROSITE" id="PS50011">
    <property type="entry name" value="PROTEIN_KINASE_DOM"/>
    <property type="match status" value="1"/>
</dbReference>
<feature type="non-terminal residue" evidence="2">
    <location>
        <position position="1"/>
    </location>
</feature>
<dbReference type="InterPro" id="IPR000719">
    <property type="entry name" value="Prot_kinase_dom"/>
</dbReference>
<dbReference type="Gene3D" id="1.10.510.10">
    <property type="entry name" value="Transferase(Phosphotransferase) domain 1"/>
    <property type="match status" value="1"/>
</dbReference>
<name>A0ABN9W453_9DINO</name>
<comment type="caution">
    <text evidence="2">The sequence shown here is derived from an EMBL/GenBank/DDBJ whole genome shotgun (WGS) entry which is preliminary data.</text>
</comment>
<dbReference type="SUPFAM" id="SSF56112">
    <property type="entry name" value="Protein kinase-like (PK-like)"/>
    <property type="match status" value="1"/>
</dbReference>
<proteinExistence type="predicted"/>
<evidence type="ECO:0000313" key="3">
    <source>
        <dbReference type="Proteomes" id="UP001189429"/>
    </source>
</evidence>
<dbReference type="EMBL" id="CAUYUJ010018119">
    <property type="protein sequence ID" value="CAK0880810.1"/>
    <property type="molecule type" value="Genomic_DNA"/>
</dbReference>
<reference evidence="2" key="1">
    <citation type="submission" date="2023-10" db="EMBL/GenBank/DDBJ databases">
        <authorList>
            <person name="Chen Y."/>
            <person name="Shah S."/>
            <person name="Dougan E. K."/>
            <person name="Thang M."/>
            <person name="Chan C."/>
        </authorList>
    </citation>
    <scope>NUCLEOTIDE SEQUENCE [LARGE SCALE GENOMIC DNA]</scope>
</reference>
<evidence type="ECO:0000259" key="1">
    <source>
        <dbReference type="PROSITE" id="PS50011"/>
    </source>
</evidence>